<dbReference type="EMBL" id="BFEA01000021">
    <property type="protein sequence ID" value="GBG61611.1"/>
    <property type="molecule type" value="Genomic_DNA"/>
</dbReference>
<feature type="compositionally biased region" description="Acidic residues" evidence="1">
    <location>
        <begin position="659"/>
        <end position="673"/>
    </location>
</feature>
<dbReference type="Proteomes" id="UP000265515">
    <property type="component" value="Unassembled WGS sequence"/>
</dbReference>
<name>A0A388JUY8_CHABU</name>
<evidence type="ECO:0000256" key="1">
    <source>
        <dbReference type="SAM" id="MobiDB-lite"/>
    </source>
</evidence>
<organism evidence="2 3">
    <name type="scientific">Chara braunii</name>
    <name type="common">Braun's stonewort</name>
    <dbReference type="NCBI Taxonomy" id="69332"/>
    <lineage>
        <taxon>Eukaryota</taxon>
        <taxon>Viridiplantae</taxon>
        <taxon>Streptophyta</taxon>
        <taxon>Charophyceae</taxon>
        <taxon>Charales</taxon>
        <taxon>Characeae</taxon>
        <taxon>Chara</taxon>
    </lineage>
</organism>
<accession>A0A388JUY8</accession>
<feature type="compositionally biased region" description="Basic and acidic residues" evidence="1">
    <location>
        <begin position="43"/>
        <end position="58"/>
    </location>
</feature>
<proteinExistence type="predicted"/>
<dbReference type="AlphaFoldDB" id="A0A388JUY8"/>
<dbReference type="Gramene" id="GBG61611">
    <property type="protein sequence ID" value="GBG61611"/>
    <property type="gene ID" value="CBR_g22408"/>
</dbReference>
<feature type="region of interest" description="Disordered" evidence="1">
    <location>
        <begin position="740"/>
        <end position="882"/>
    </location>
</feature>
<reference evidence="2 3" key="1">
    <citation type="journal article" date="2018" name="Cell">
        <title>The Chara Genome: Secondary Complexity and Implications for Plant Terrestrialization.</title>
        <authorList>
            <person name="Nishiyama T."/>
            <person name="Sakayama H."/>
            <person name="Vries J.D."/>
            <person name="Buschmann H."/>
            <person name="Saint-Marcoux D."/>
            <person name="Ullrich K.K."/>
            <person name="Haas F.B."/>
            <person name="Vanderstraeten L."/>
            <person name="Becker D."/>
            <person name="Lang D."/>
            <person name="Vosolsobe S."/>
            <person name="Rombauts S."/>
            <person name="Wilhelmsson P.K.I."/>
            <person name="Janitza P."/>
            <person name="Kern R."/>
            <person name="Heyl A."/>
            <person name="Rumpler F."/>
            <person name="Villalobos L.I.A.C."/>
            <person name="Clay J.M."/>
            <person name="Skokan R."/>
            <person name="Toyoda A."/>
            <person name="Suzuki Y."/>
            <person name="Kagoshima H."/>
            <person name="Schijlen E."/>
            <person name="Tajeshwar N."/>
            <person name="Catarino B."/>
            <person name="Hetherington A.J."/>
            <person name="Saltykova A."/>
            <person name="Bonnot C."/>
            <person name="Breuninger H."/>
            <person name="Symeonidi A."/>
            <person name="Radhakrishnan G.V."/>
            <person name="Van Nieuwerburgh F."/>
            <person name="Deforce D."/>
            <person name="Chang C."/>
            <person name="Karol K.G."/>
            <person name="Hedrich R."/>
            <person name="Ulvskov P."/>
            <person name="Glockner G."/>
            <person name="Delwiche C.F."/>
            <person name="Petrasek J."/>
            <person name="Van de Peer Y."/>
            <person name="Friml J."/>
            <person name="Beilby M."/>
            <person name="Dolan L."/>
            <person name="Kohara Y."/>
            <person name="Sugano S."/>
            <person name="Fujiyama A."/>
            <person name="Delaux P.-M."/>
            <person name="Quint M."/>
            <person name="TheiBen G."/>
            <person name="Hagemann M."/>
            <person name="Harholt J."/>
            <person name="Dunand C."/>
            <person name="Zachgo S."/>
            <person name="Langdale J."/>
            <person name="Maumus F."/>
            <person name="Straeten D.V.D."/>
            <person name="Gould S.B."/>
            <person name="Rensing S.A."/>
        </authorList>
    </citation>
    <scope>NUCLEOTIDE SEQUENCE [LARGE SCALE GENOMIC DNA]</scope>
    <source>
        <strain evidence="2 3">S276</strain>
    </source>
</reference>
<feature type="region of interest" description="Disordered" evidence="1">
    <location>
        <begin position="24"/>
        <end position="117"/>
    </location>
</feature>
<feature type="compositionally biased region" description="Basic and acidic residues" evidence="1">
    <location>
        <begin position="149"/>
        <end position="163"/>
    </location>
</feature>
<keyword evidence="3" id="KW-1185">Reference proteome</keyword>
<comment type="caution">
    <text evidence="2">The sequence shown here is derived from an EMBL/GenBank/DDBJ whole genome shotgun (WGS) entry which is preliminary data.</text>
</comment>
<feature type="region of interest" description="Disordered" evidence="1">
    <location>
        <begin position="141"/>
        <end position="182"/>
    </location>
</feature>
<evidence type="ECO:0000313" key="3">
    <source>
        <dbReference type="Proteomes" id="UP000265515"/>
    </source>
</evidence>
<feature type="region of interest" description="Disordered" evidence="1">
    <location>
        <begin position="659"/>
        <end position="685"/>
    </location>
</feature>
<sequence>MPCRDLGTALATVELCLRLGKEMATEEGIDDQQSRGNQGTNGDGERNEGSARDRESAKLEGTGEDGKDASIGESSGKAGGSKRGLQKNREGGNDMRTSPRKSAGATPKKTKVLDTSHKLAEIEKRTVKFKARLIEQMMAGDEEDLQDAGSREGRRAGQAEARGKARKGKEPVQPGKRSEDGLKKVVATLNRKLNKNQGYLAYAKKKLMFDGANITEFLIDYENLAALLKWTEEENMEHLGQHVSLSSGRDIMAIVASSGSWKETRNEMMRKYLKAEKMATEVELAAVQRKNYATYNDFLRAFTLVALRIPGVTEHIMSKYFLRQFSEFDKDKILSAYQQTSKFEYTRDVDFSTVTDLAEKTVVTETLALLKEGEVIDLTEKTGDKVKKGIKSLHERVHGVDSKMDRMKNALLVMQAQVSRPTLPPQEAVVPAAVANRGFGRRDPANEQCKYCTLIGHFIRACPRLNHDIERQRCSRSLKGEILGPRGERVNWNSPRGMRRAVILLNNLEIAAVEAEPIVEIVWDQPRGRGPHANFILEDNGQDRVNITTRRAGTKRKLVQGTVMEELAGTSMGQQETDVGDQEKVYAKPREEEPVDKAAAAKKKFRYQIPILTSPEIDGTLSKLLGTMVSVSFQTMLQASPRLLKGLRQLLTRKRVEVEEAPELQEQDPEETETPQGVSNLQSIPGGLEDLEKAFADIRLNLPDREGGEVMRAPPGTRLSFHALLVGKLKIQIGTHHTDALGQARRKQQENNKMEYGNENDSNVINRAEEGRSSRQAGESSSKKRKLYVGFDHNLVVNRGGKKQGTRGPSPLKEREPIELPSDSDPSDKEEGNPEEGQRPRENEPVEFIDLTSDEEEDEVTPTREDQGSEEDPGEKEDPWKR</sequence>
<evidence type="ECO:0000313" key="2">
    <source>
        <dbReference type="EMBL" id="GBG61611.1"/>
    </source>
</evidence>
<gene>
    <name evidence="2" type="ORF">CBR_g22408</name>
</gene>
<protein>
    <submittedName>
        <fullName evidence="2">Uncharacterized protein</fullName>
    </submittedName>
</protein>
<feature type="compositionally biased region" description="Basic and acidic residues" evidence="1">
    <location>
        <begin position="826"/>
        <end position="844"/>
    </location>
</feature>